<dbReference type="EMBL" id="BHZE01000021">
    <property type="protein sequence ID" value="GCD78364.1"/>
    <property type="molecule type" value="Genomic_DNA"/>
</dbReference>
<keyword evidence="1" id="KW-0812">Transmembrane</keyword>
<keyword evidence="1" id="KW-0472">Membrane</keyword>
<feature type="transmembrane region" description="Helical" evidence="1">
    <location>
        <begin position="112"/>
        <end position="129"/>
    </location>
</feature>
<feature type="transmembrane region" description="Helical" evidence="1">
    <location>
        <begin position="48"/>
        <end position="68"/>
    </location>
</feature>
<keyword evidence="3" id="KW-1185">Reference proteome</keyword>
<dbReference type="OrthoDB" id="1132160at2"/>
<evidence type="ECO:0000313" key="2">
    <source>
        <dbReference type="EMBL" id="GCD78364.1"/>
    </source>
</evidence>
<gene>
    <name evidence="2" type="ORF">JCM31826_18460</name>
</gene>
<dbReference type="Proteomes" id="UP000286715">
    <property type="component" value="Unassembled WGS sequence"/>
</dbReference>
<dbReference type="RefSeq" id="WP_124398423.1">
    <property type="nucleotide sequence ID" value="NZ_BHZE01000021.1"/>
</dbReference>
<sequence>MKTSDVAQWIVAIVFAIVLQIGVLDQVKLSGYINPQLLPAFVVMSKPVFNKYAHLLIAFLAGFAIDVWNSTGGLYASSLSLLSFVPVQRVLGYAALQEAKSIRIETVKFNRFLLYLLLSYLLFFIWIYVVDSLGFGNLMTLLRKTIASTTASLALIVPVEYVLTKGTGSKNGR</sequence>
<reference evidence="2 3" key="1">
    <citation type="submission" date="2018-11" db="EMBL/GenBank/DDBJ databases">
        <title>Schleiferia aggregans sp. nov., a moderately thermophilic heterotrophic bacterium isolated from microbial mats at a terrestrial hot spring.</title>
        <authorList>
            <person name="Iino T."/>
            <person name="Ohkuma M."/>
            <person name="Haruta S."/>
        </authorList>
    </citation>
    <scope>NUCLEOTIDE SEQUENCE [LARGE SCALE GENOMIC DNA]</scope>
    <source>
        <strain evidence="2 3">LA</strain>
    </source>
</reference>
<evidence type="ECO:0000313" key="3">
    <source>
        <dbReference type="Proteomes" id="UP000286715"/>
    </source>
</evidence>
<organism evidence="2 3">
    <name type="scientific">Thermaurantimonas aggregans</name>
    <dbReference type="NCBI Taxonomy" id="2173829"/>
    <lineage>
        <taxon>Bacteria</taxon>
        <taxon>Pseudomonadati</taxon>
        <taxon>Bacteroidota</taxon>
        <taxon>Flavobacteriia</taxon>
        <taxon>Flavobacteriales</taxon>
        <taxon>Schleiferiaceae</taxon>
        <taxon>Thermaurantimonas</taxon>
    </lineage>
</organism>
<evidence type="ECO:0000256" key="1">
    <source>
        <dbReference type="SAM" id="Phobius"/>
    </source>
</evidence>
<evidence type="ECO:0008006" key="4">
    <source>
        <dbReference type="Google" id="ProtNLM"/>
    </source>
</evidence>
<dbReference type="AlphaFoldDB" id="A0A401XMW9"/>
<comment type="caution">
    <text evidence="2">The sequence shown here is derived from an EMBL/GenBank/DDBJ whole genome shotgun (WGS) entry which is preliminary data.</text>
</comment>
<keyword evidence="1" id="KW-1133">Transmembrane helix</keyword>
<feature type="transmembrane region" description="Helical" evidence="1">
    <location>
        <begin position="141"/>
        <end position="163"/>
    </location>
</feature>
<proteinExistence type="predicted"/>
<accession>A0A401XMW9</accession>
<name>A0A401XMW9_9FLAO</name>
<protein>
    <recommendedName>
        <fullName evidence="4">Rod shape-determining protein MreD</fullName>
    </recommendedName>
</protein>
<feature type="transmembrane region" description="Helical" evidence="1">
    <location>
        <begin position="6"/>
        <end position="27"/>
    </location>
</feature>